<organism evidence="3 4">
    <name type="scientific">Ornatilinea apprima</name>
    <dbReference type="NCBI Taxonomy" id="1134406"/>
    <lineage>
        <taxon>Bacteria</taxon>
        <taxon>Bacillati</taxon>
        <taxon>Chloroflexota</taxon>
        <taxon>Anaerolineae</taxon>
        <taxon>Anaerolineales</taxon>
        <taxon>Anaerolineaceae</taxon>
        <taxon>Ornatilinea</taxon>
    </lineage>
</organism>
<dbReference type="AlphaFoldDB" id="A0A0P6XAR0"/>
<dbReference type="NCBIfam" id="NF037970">
    <property type="entry name" value="vanZ_1"/>
    <property type="match status" value="1"/>
</dbReference>
<evidence type="ECO:0000259" key="2">
    <source>
        <dbReference type="Pfam" id="PF04892"/>
    </source>
</evidence>
<name>A0A0P6XAR0_9CHLR</name>
<feature type="transmembrane region" description="Helical" evidence="1">
    <location>
        <begin position="99"/>
        <end position="115"/>
    </location>
</feature>
<dbReference type="Proteomes" id="UP000050417">
    <property type="component" value="Unassembled WGS sequence"/>
</dbReference>
<feature type="domain" description="VanZ-like" evidence="2">
    <location>
        <begin position="27"/>
        <end position="148"/>
    </location>
</feature>
<dbReference type="EMBL" id="LGCL01000023">
    <property type="protein sequence ID" value="KPL77307.1"/>
    <property type="molecule type" value="Genomic_DNA"/>
</dbReference>
<proteinExistence type="predicted"/>
<feature type="transmembrane region" description="Helical" evidence="1">
    <location>
        <begin position="21"/>
        <end position="40"/>
    </location>
</feature>
<sequence>MRHPPFKLCDFTDMRKWQTILNRWGPVLLVMAAIFAFSSLPGEKAEAVLVGLVGTTESAPIEALPQMVIDWYKVGHVIGYALLGAAAARALALSGRAGFWPALLICAAYAVTDEFHQHFTPNRSGRALDVLIDAGAAAVAIYLYLFFRKK</sequence>
<dbReference type="Pfam" id="PF04892">
    <property type="entry name" value="VanZ"/>
    <property type="match status" value="1"/>
</dbReference>
<feature type="transmembrane region" description="Helical" evidence="1">
    <location>
        <begin position="74"/>
        <end position="92"/>
    </location>
</feature>
<dbReference type="InterPro" id="IPR006976">
    <property type="entry name" value="VanZ-like"/>
</dbReference>
<evidence type="ECO:0000313" key="3">
    <source>
        <dbReference type="EMBL" id="KPL77307.1"/>
    </source>
</evidence>
<keyword evidence="4" id="KW-1185">Reference proteome</keyword>
<accession>A0A0P6XAR0</accession>
<evidence type="ECO:0000256" key="1">
    <source>
        <dbReference type="SAM" id="Phobius"/>
    </source>
</evidence>
<reference evidence="3 4" key="1">
    <citation type="submission" date="2015-07" db="EMBL/GenBank/DDBJ databases">
        <title>Genome sequence of Ornatilinea apprima DSM 23815.</title>
        <authorList>
            <person name="Hemp J."/>
            <person name="Ward L.M."/>
            <person name="Pace L.A."/>
            <person name="Fischer W.W."/>
        </authorList>
    </citation>
    <scope>NUCLEOTIDE SEQUENCE [LARGE SCALE GENOMIC DNA]</scope>
    <source>
        <strain evidence="3 4">P3M-1</strain>
    </source>
</reference>
<keyword evidence="1" id="KW-1133">Transmembrane helix</keyword>
<gene>
    <name evidence="3" type="ORF">ADN00_09255</name>
</gene>
<comment type="caution">
    <text evidence="3">The sequence shown here is derived from an EMBL/GenBank/DDBJ whole genome shotgun (WGS) entry which is preliminary data.</text>
</comment>
<protein>
    <recommendedName>
        <fullName evidence="2">VanZ-like domain-containing protein</fullName>
    </recommendedName>
</protein>
<feature type="transmembrane region" description="Helical" evidence="1">
    <location>
        <begin position="127"/>
        <end position="147"/>
    </location>
</feature>
<evidence type="ECO:0000313" key="4">
    <source>
        <dbReference type="Proteomes" id="UP000050417"/>
    </source>
</evidence>
<keyword evidence="1" id="KW-0812">Transmembrane</keyword>
<keyword evidence="1" id="KW-0472">Membrane</keyword>